<dbReference type="Proteomes" id="UP001281410">
    <property type="component" value="Unassembled WGS sequence"/>
</dbReference>
<proteinExistence type="inferred from homology"/>
<evidence type="ECO:0000256" key="2">
    <source>
        <dbReference type="ARBA" id="ARBA00022670"/>
    </source>
</evidence>
<evidence type="ECO:0000256" key="4">
    <source>
        <dbReference type="SAM" id="MobiDB-lite"/>
    </source>
</evidence>
<dbReference type="Gene3D" id="3.40.395.10">
    <property type="entry name" value="Adenoviral Proteinase, Chain A"/>
    <property type="match status" value="1"/>
</dbReference>
<dbReference type="GO" id="GO:0008234">
    <property type="term" value="F:cysteine-type peptidase activity"/>
    <property type="evidence" value="ECO:0007669"/>
    <property type="project" value="InterPro"/>
</dbReference>
<comment type="caution">
    <text evidence="6">The sequence shown here is derived from an EMBL/GenBank/DDBJ whole genome shotgun (WGS) entry which is preliminary data.</text>
</comment>
<evidence type="ECO:0000313" key="7">
    <source>
        <dbReference type="Proteomes" id="UP001281410"/>
    </source>
</evidence>
<evidence type="ECO:0000256" key="1">
    <source>
        <dbReference type="ARBA" id="ARBA00005234"/>
    </source>
</evidence>
<dbReference type="InterPro" id="IPR003653">
    <property type="entry name" value="Peptidase_C48_C"/>
</dbReference>
<gene>
    <name evidence="6" type="ORF">Dsin_021434</name>
</gene>
<keyword evidence="3" id="KW-0378">Hydrolase</keyword>
<dbReference type="Pfam" id="PF02902">
    <property type="entry name" value="Peptidase_C48"/>
    <property type="match status" value="1"/>
</dbReference>
<reference evidence="6" key="1">
    <citation type="journal article" date="2023" name="Plant J.">
        <title>Genome sequences and population genomics provide insights into the demographic history, inbreeding, and mutation load of two 'living fossil' tree species of Dipteronia.</title>
        <authorList>
            <person name="Feng Y."/>
            <person name="Comes H.P."/>
            <person name="Chen J."/>
            <person name="Zhu S."/>
            <person name="Lu R."/>
            <person name="Zhang X."/>
            <person name="Li P."/>
            <person name="Qiu J."/>
            <person name="Olsen K.M."/>
            <person name="Qiu Y."/>
        </authorList>
    </citation>
    <scope>NUCLEOTIDE SEQUENCE</scope>
    <source>
        <strain evidence="6">NBL</strain>
    </source>
</reference>
<dbReference type="AlphaFoldDB" id="A0AAD9ZZS3"/>
<accession>A0AAD9ZZS3</accession>
<keyword evidence="2" id="KW-0645">Protease</keyword>
<feature type="domain" description="Ubiquitin-like protease family profile" evidence="5">
    <location>
        <begin position="361"/>
        <end position="439"/>
    </location>
</feature>
<feature type="compositionally biased region" description="Basic and acidic residues" evidence="4">
    <location>
        <begin position="234"/>
        <end position="253"/>
    </location>
</feature>
<sequence length="514" mass="58956">MYKKSGLKVLDRVTKVSDIVTKMRNTRDLRAKLKTPQSDWYHAKITHHNHMENLQVIDAALDGVLENGTKERDSYRQSCFGHFQRMQRGMAFSSGIIHRLLLCELHHERPSDKMRFMLGPRSIRFSNVEFCLITGLKFGAIPDTAVYEDVPNGIHHRAEEMNSVPIWQLRLVDDLDAFNVFRCLRMKNWSLQKRRGLYDTTRGLSSSVPAAPVKPTRVRLVRYVASSIGADPTYTEHARGGPASHTDRASPVRETVPDHLERRFADIIHTFDALREQVWKSDEERWSQHQVLVGLISSLQRRLTEMRTDEPKTYMYIQWVNLFGDVDKPPTDTWSVLTHTWPKDTLIWACGLRKPGCRLWHKVNTLLVPCNVGRYHWIMAHIDLVSWSIHLYDPFQQKVPFDHRNKQVACLRWLLPSMLSQAGFYTNKRSDQPILSSFILDICLIGRACLFVTPDLVAHATLTMMLVRDSLGTVACKHRRVSTPPTIVSGTSQVLGCPIGMIGTEYVSTSVSYL</sequence>
<evidence type="ECO:0000259" key="5">
    <source>
        <dbReference type="Pfam" id="PF02902"/>
    </source>
</evidence>
<dbReference type="InterPro" id="IPR038765">
    <property type="entry name" value="Papain-like_cys_pep_sf"/>
</dbReference>
<organism evidence="6 7">
    <name type="scientific">Dipteronia sinensis</name>
    <dbReference type="NCBI Taxonomy" id="43782"/>
    <lineage>
        <taxon>Eukaryota</taxon>
        <taxon>Viridiplantae</taxon>
        <taxon>Streptophyta</taxon>
        <taxon>Embryophyta</taxon>
        <taxon>Tracheophyta</taxon>
        <taxon>Spermatophyta</taxon>
        <taxon>Magnoliopsida</taxon>
        <taxon>eudicotyledons</taxon>
        <taxon>Gunneridae</taxon>
        <taxon>Pentapetalae</taxon>
        <taxon>rosids</taxon>
        <taxon>malvids</taxon>
        <taxon>Sapindales</taxon>
        <taxon>Sapindaceae</taxon>
        <taxon>Hippocastanoideae</taxon>
        <taxon>Acereae</taxon>
        <taxon>Dipteronia</taxon>
    </lineage>
</organism>
<dbReference type="GO" id="GO:0006508">
    <property type="term" value="P:proteolysis"/>
    <property type="evidence" value="ECO:0007669"/>
    <property type="project" value="UniProtKB-KW"/>
</dbReference>
<dbReference type="EMBL" id="JANJYJ010000007">
    <property type="protein sequence ID" value="KAK3198019.1"/>
    <property type="molecule type" value="Genomic_DNA"/>
</dbReference>
<keyword evidence="7" id="KW-1185">Reference proteome</keyword>
<protein>
    <recommendedName>
        <fullName evidence="5">Ubiquitin-like protease family profile domain-containing protein</fullName>
    </recommendedName>
</protein>
<dbReference type="SUPFAM" id="SSF54001">
    <property type="entry name" value="Cysteine proteinases"/>
    <property type="match status" value="1"/>
</dbReference>
<dbReference type="PANTHER" id="PTHR48449:SF1">
    <property type="entry name" value="DUF1985 DOMAIN-CONTAINING PROTEIN"/>
    <property type="match status" value="1"/>
</dbReference>
<evidence type="ECO:0000313" key="6">
    <source>
        <dbReference type="EMBL" id="KAK3198019.1"/>
    </source>
</evidence>
<feature type="region of interest" description="Disordered" evidence="4">
    <location>
        <begin position="233"/>
        <end position="253"/>
    </location>
</feature>
<evidence type="ECO:0000256" key="3">
    <source>
        <dbReference type="ARBA" id="ARBA00022801"/>
    </source>
</evidence>
<name>A0AAD9ZZS3_9ROSI</name>
<dbReference type="PANTHER" id="PTHR48449">
    <property type="entry name" value="DUF1985 DOMAIN-CONTAINING PROTEIN"/>
    <property type="match status" value="1"/>
</dbReference>
<comment type="similarity">
    <text evidence="1">Belongs to the peptidase C48 family.</text>
</comment>